<evidence type="ECO:0000313" key="2">
    <source>
        <dbReference type="EMBL" id="MBB4066977.1"/>
    </source>
</evidence>
<dbReference type="EMBL" id="JACIEZ010000013">
    <property type="protein sequence ID" value="MBB4066977.1"/>
    <property type="molecule type" value="Genomic_DNA"/>
</dbReference>
<name>A0A7W6JAR2_9HYPH</name>
<evidence type="ECO:0000256" key="1">
    <source>
        <dbReference type="SAM" id="Phobius"/>
    </source>
</evidence>
<keyword evidence="1" id="KW-0472">Membrane</keyword>
<dbReference type="RefSeq" id="WP_183368249.1">
    <property type="nucleotide sequence ID" value="NZ_JACIEZ010000013.1"/>
</dbReference>
<protein>
    <submittedName>
        <fullName evidence="2">Nitrogen fixation protein FixH</fullName>
    </submittedName>
</protein>
<dbReference type="AlphaFoldDB" id="A0A7W6JAR2"/>
<dbReference type="InterPro" id="IPR008620">
    <property type="entry name" value="FixH"/>
</dbReference>
<keyword evidence="3" id="KW-1185">Reference proteome</keyword>
<dbReference type="Pfam" id="PF05751">
    <property type="entry name" value="FixH"/>
    <property type="match status" value="1"/>
</dbReference>
<keyword evidence="1" id="KW-1133">Transmembrane helix</keyword>
<dbReference type="InterPro" id="IPR018037">
    <property type="entry name" value="FixH_proteobacterial"/>
</dbReference>
<reference evidence="2 3" key="1">
    <citation type="submission" date="2020-08" db="EMBL/GenBank/DDBJ databases">
        <title>Genomic Encyclopedia of Type Strains, Phase IV (KMG-IV): sequencing the most valuable type-strain genomes for metagenomic binning, comparative biology and taxonomic classification.</title>
        <authorList>
            <person name="Goeker M."/>
        </authorList>
    </citation>
    <scope>NUCLEOTIDE SEQUENCE [LARGE SCALE GENOMIC DNA]</scope>
    <source>
        <strain evidence="2 3">DSM 29853</strain>
    </source>
</reference>
<keyword evidence="1" id="KW-0812">Transmembrane</keyword>
<organism evidence="2 3">
    <name type="scientific">Gellertiella hungarica</name>
    <dbReference type="NCBI Taxonomy" id="1572859"/>
    <lineage>
        <taxon>Bacteria</taxon>
        <taxon>Pseudomonadati</taxon>
        <taxon>Pseudomonadota</taxon>
        <taxon>Alphaproteobacteria</taxon>
        <taxon>Hyphomicrobiales</taxon>
        <taxon>Rhizobiaceae</taxon>
        <taxon>Gellertiella</taxon>
    </lineage>
</organism>
<dbReference type="Proteomes" id="UP000528286">
    <property type="component" value="Unassembled WGS sequence"/>
</dbReference>
<proteinExistence type="predicted"/>
<sequence length="168" mass="18067">MSIQQSGSGKASGFVFTGRHMAIVMVLFFGTIITVNMVMAYFARSSWSGLVAENTYVASQEFNAKAALSRKIEAAGIKGAVEIGKDTISYQLTAPRAGDAIATRVHLTFRRPVGDHQDFSLELADAGGNRFTGTHAVLPGQWIVEAEAFKGDEVVMHEAVRVMVDGVK</sequence>
<accession>A0A7W6JAR2</accession>
<evidence type="ECO:0000313" key="3">
    <source>
        <dbReference type="Proteomes" id="UP000528286"/>
    </source>
</evidence>
<comment type="caution">
    <text evidence="2">The sequence shown here is derived from an EMBL/GenBank/DDBJ whole genome shotgun (WGS) entry which is preliminary data.</text>
</comment>
<dbReference type="PIRSF" id="PIRSF011386">
    <property type="entry name" value="FixH"/>
    <property type="match status" value="1"/>
</dbReference>
<gene>
    <name evidence="2" type="ORF">GGR23_004204</name>
</gene>
<feature type="transmembrane region" description="Helical" evidence="1">
    <location>
        <begin position="20"/>
        <end position="43"/>
    </location>
</feature>